<dbReference type="Proteomes" id="UP000012960">
    <property type="component" value="Unplaced"/>
</dbReference>
<feature type="region of interest" description="Disordered" evidence="15">
    <location>
        <begin position="285"/>
        <end position="325"/>
    </location>
</feature>
<feature type="compositionally biased region" description="Low complexity" evidence="15">
    <location>
        <begin position="952"/>
        <end position="967"/>
    </location>
</feature>
<dbReference type="CDD" id="cd01989">
    <property type="entry name" value="USP_STK_Ubox_N"/>
    <property type="match status" value="1"/>
</dbReference>
<evidence type="ECO:0000256" key="5">
    <source>
        <dbReference type="ARBA" id="ARBA00022614"/>
    </source>
</evidence>
<dbReference type="InterPro" id="IPR014729">
    <property type="entry name" value="Rossmann-like_a/b/a_fold"/>
</dbReference>
<dbReference type="GO" id="GO:0005524">
    <property type="term" value="F:ATP binding"/>
    <property type="evidence" value="ECO:0007669"/>
    <property type="project" value="UniProtKB-KW"/>
</dbReference>
<keyword evidence="7 17" id="KW-0732">Signal</keyword>
<dbReference type="PANTHER" id="PTHR45647">
    <property type="entry name" value="OS02G0152300 PROTEIN"/>
    <property type="match status" value="1"/>
</dbReference>
<feature type="signal peptide" evidence="17">
    <location>
        <begin position="1"/>
        <end position="22"/>
    </location>
</feature>
<dbReference type="PROSITE" id="PS00108">
    <property type="entry name" value="PROTEIN_KINASE_ST"/>
    <property type="match status" value="1"/>
</dbReference>
<dbReference type="Pfam" id="PF00582">
    <property type="entry name" value="Usp"/>
    <property type="match status" value="1"/>
</dbReference>
<evidence type="ECO:0000256" key="1">
    <source>
        <dbReference type="ARBA" id="ARBA00000900"/>
    </source>
</evidence>
<dbReference type="Gramene" id="Ma05_t04750.1">
    <property type="protein sequence ID" value="Ma05_p04750.1"/>
    <property type="gene ID" value="Ma05_g04750"/>
</dbReference>
<feature type="compositionally biased region" description="Polar residues" evidence="15">
    <location>
        <begin position="942"/>
        <end position="951"/>
    </location>
</feature>
<dbReference type="SMART" id="SM00220">
    <property type="entry name" value="S_TKc"/>
    <property type="match status" value="1"/>
</dbReference>
<keyword evidence="5" id="KW-0433">Leucine-rich repeat</keyword>
<dbReference type="FunFam" id="3.30.200.20:FF:000162">
    <property type="entry name" value="Adenine nucleotide alpha hydrolase-like domain kinase"/>
    <property type="match status" value="1"/>
</dbReference>
<evidence type="ECO:0000313" key="19">
    <source>
        <dbReference type="EnsemblPlants" id="Ma05_p04750.1"/>
    </source>
</evidence>
<keyword evidence="6 16" id="KW-0812">Transmembrane</keyword>
<dbReference type="InterPro" id="IPR013210">
    <property type="entry name" value="LRR_N_plant-typ"/>
</dbReference>
<feature type="region of interest" description="Disordered" evidence="15">
    <location>
        <begin position="620"/>
        <end position="657"/>
    </location>
</feature>
<dbReference type="SUPFAM" id="SSF52402">
    <property type="entry name" value="Adenine nucleotide alpha hydrolases-like"/>
    <property type="match status" value="1"/>
</dbReference>
<sequence>MAGRRFPPLFMALLFVVVAAAAASFGVASSSDAEVLLGFKATISDPSGALKSWVASSDPCNKNVSNWAGIICDNDGHVSGLRLEDMSLAGSLAQLSLLKGLPGIRTLSFLRNDLEGPMPEVGKMESLRAIFLSENKFSGQIPDNAFAGMSWLKKLHLSHNGFSGSIPTSIAALPKLLELRLDDNRFSGTIPDLRLTTAKLVNVSNNYLEGRIPDSLEMMNANMFAGNKALCGDPLQVPCQSSSSSSQSSTTQQPMVIAAVAIFVLVGIFAVAFLMPRHRQVQDEQVAQLQAPKNPESAPTKEKKLEEGAAGYDGSSNGRKAPKEHEQGRLIFVRAGRERFELQDLLKSSAEILGSGKFGCSYKASLTNGPSMVVKRFRDMNRVGKEDFEEHMRRLGRLSHSNLLPLVAYYYRKDEKLMVTDYVPKRSLANALHGFRAANIAALDWPTRLKIVRGIAKGLNYLYEELQMLSVPHGHLKSSNVLLSDSFEPLLTDYALVPVMNQAHAAQSMVAHKAPECKQHGKTSKKSDIWSFGILILEILTGKISIIDSPQEKGGVDLAGWVNSVDREEWASKVFDCEMKATKKNEGEMLKLLQIGLACCEENVEKRYELETALDRIEELKEEGDEDSSNIPTEGGAKTGDDLSIVGSNRGQELRDGEEEDKASIMYCRRNPEQMEVDAGCPLVAVAIDKDKGSQNALKWAVDNLLARGQTLTLIHVKLTSQPSANLDDDGGFKEPTDHQSKELFLPFRCFCTRKDVRCKDVLLEDVDAAKAIIEFVSHAAIEKLVVGASSKGGFVRRFKNHDVSASVTKGVPDFCTVYVIGKGKVSAMRNAVRPAPAVSPLRAQIQSEASLKSDALPPRFLLGPNGIGFVGVHRVSLSNRSPYARGMRASTIADLSLSDTDISFVSSGRPSIDQAFPPRLSNGSDGLDRSFEMALTPNNRSADSYSTGNEFSSFSQGSTGTSWSSQTMEDVEDEMKKLRLELKHTMDMYNNACKEALSAKQKAMELQRWKVDEQKRLYEAQMAEEAAVASVEKEKARRRVAMDTARAENRIAELESQKRVDAEMMAIKDAHENNRPLDSAPRADVRYRKYTIEDIEIATEYFAEHRKIGEGGYGPVYKCHLDHTAVAVKVLRPDAAQGRSQFQQEVEVLSCIRHPNMVLLLGACPEYGCIVYEYMANGSLDDRLFRRGNSPVIPWQHRFRIACEIATGLLFLHRMKPEPLVHRDLKPGNILLDRNYVSKIGDVGLARLVPPSVADSVTQYRITSTAGTFCYIDPEYQQTGMLGVKSDIYSLGVLLLQIITAKPPMGLTHLVSRAIEQGTFAEVLDPAESDWPVEAAQRLAEKALKCTELRRKDRPDLEKVVLPELQWLSALGEDSLANCTQRYSTQSSPFNSQASMQEFMSDPLLTQNGFAIHSSESSATGRKSSVL</sequence>
<dbReference type="InterPro" id="IPR008271">
    <property type="entry name" value="Ser/Thr_kinase_AS"/>
</dbReference>
<dbReference type="InterPro" id="IPR001611">
    <property type="entry name" value="Leu-rich_rpt"/>
</dbReference>
<dbReference type="PROSITE" id="PS50011">
    <property type="entry name" value="PROTEIN_KINASE_DOM"/>
    <property type="match status" value="2"/>
</dbReference>
<dbReference type="InterPro" id="IPR000719">
    <property type="entry name" value="Prot_kinase_dom"/>
</dbReference>
<dbReference type="SUPFAM" id="SSF52058">
    <property type="entry name" value="L domain-like"/>
    <property type="match status" value="1"/>
</dbReference>
<keyword evidence="12 16" id="KW-1133">Transmembrane helix</keyword>
<dbReference type="InterPro" id="IPR011009">
    <property type="entry name" value="Kinase-like_dom_sf"/>
</dbReference>
<organism evidence="19 20">
    <name type="scientific">Musa acuminata subsp. malaccensis</name>
    <name type="common">Wild banana</name>
    <name type="synonym">Musa malaccensis</name>
    <dbReference type="NCBI Taxonomy" id="214687"/>
    <lineage>
        <taxon>Eukaryota</taxon>
        <taxon>Viridiplantae</taxon>
        <taxon>Streptophyta</taxon>
        <taxon>Embryophyta</taxon>
        <taxon>Tracheophyta</taxon>
        <taxon>Spermatophyta</taxon>
        <taxon>Magnoliopsida</taxon>
        <taxon>Liliopsida</taxon>
        <taxon>Zingiberales</taxon>
        <taxon>Musaceae</taxon>
        <taxon>Musa</taxon>
    </lineage>
</organism>
<evidence type="ECO:0000256" key="6">
    <source>
        <dbReference type="ARBA" id="ARBA00022692"/>
    </source>
</evidence>
<dbReference type="InterPro" id="IPR032675">
    <property type="entry name" value="LRR_dom_sf"/>
</dbReference>
<dbReference type="InterPro" id="IPR051348">
    <property type="entry name" value="U-box_ubiquitin_ligases"/>
</dbReference>
<dbReference type="EnsemblPlants" id="Ma05_t04750.1">
    <property type="protein sequence ID" value="Ma05_p04750.1"/>
    <property type="gene ID" value="Ma05_g04750"/>
</dbReference>
<dbReference type="PANTHER" id="PTHR45647:SF132">
    <property type="entry name" value="KINASE WITH ADENINE NUCLEOTIDE ALPHA HYDROLASES-LIKE DOMAIN-CONTAINING PROTEIN"/>
    <property type="match status" value="1"/>
</dbReference>
<evidence type="ECO:0000256" key="7">
    <source>
        <dbReference type="ARBA" id="ARBA00022729"/>
    </source>
</evidence>
<feature type="transmembrane region" description="Helical" evidence="16">
    <location>
        <begin position="255"/>
        <end position="275"/>
    </location>
</feature>
<evidence type="ECO:0000256" key="16">
    <source>
        <dbReference type="SAM" id="Phobius"/>
    </source>
</evidence>
<name>A0A804J0Y8_MUSAM</name>
<evidence type="ECO:0000259" key="18">
    <source>
        <dbReference type="PROSITE" id="PS50011"/>
    </source>
</evidence>
<evidence type="ECO:0000256" key="17">
    <source>
        <dbReference type="SAM" id="SignalP"/>
    </source>
</evidence>
<comment type="similarity">
    <text evidence="3">Belongs to the protein kinase superfamily. Ser/Thr protein kinase family.</text>
</comment>
<keyword evidence="20" id="KW-1185">Reference proteome</keyword>
<keyword evidence="13 16" id="KW-0472">Membrane</keyword>
<dbReference type="InParanoid" id="A0A804J0Y8"/>
<dbReference type="FunCoup" id="A0A804J0Y8">
    <property type="interactions" value="217"/>
</dbReference>
<dbReference type="FunFam" id="3.80.10.10:FF:000400">
    <property type="entry name" value="Nuclear pore complex protein NUP107"/>
    <property type="match status" value="1"/>
</dbReference>
<evidence type="ECO:0000256" key="8">
    <source>
        <dbReference type="ARBA" id="ARBA00022737"/>
    </source>
</evidence>
<keyword evidence="11" id="KW-0067">ATP-binding</keyword>
<dbReference type="EC" id="2.3.2.27" evidence="4"/>
<comment type="subcellular location">
    <subcellularLocation>
        <location evidence="2">Membrane</location>
    </subcellularLocation>
</comment>
<evidence type="ECO:0000256" key="11">
    <source>
        <dbReference type="ARBA" id="ARBA00022840"/>
    </source>
</evidence>
<reference evidence="19" key="1">
    <citation type="submission" date="2021-05" db="UniProtKB">
        <authorList>
            <consortium name="EnsemblPlants"/>
        </authorList>
    </citation>
    <scope>IDENTIFICATION</scope>
    <source>
        <strain evidence="19">subsp. malaccensis</strain>
    </source>
</reference>
<feature type="domain" description="Protein kinase" evidence="18">
    <location>
        <begin position="347"/>
        <end position="620"/>
    </location>
</feature>
<dbReference type="InterPro" id="IPR006016">
    <property type="entry name" value="UspA"/>
</dbReference>
<dbReference type="Gene3D" id="1.10.510.10">
    <property type="entry name" value="Transferase(Phosphotransferase) domain 1"/>
    <property type="match status" value="2"/>
</dbReference>
<protein>
    <recommendedName>
        <fullName evidence="4">RING-type E3 ubiquitin transferase</fullName>
        <ecNumber evidence="4">2.3.2.27</ecNumber>
    </recommendedName>
</protein>
<evidence type="ECO:0000256" key="14">
    <source>
        <dbReference type="ARBA" id="ARBA00023180"/>
    </source>
</evidence>
<dbReference type="GO" id="GO:0061630">
    <property type="term" value="F:ubiquitin protein ligase activity"/>
    <property type="evidence" value="ECO:0007669"/>
    <property type="project" value="UniProtKB-EC"/>
</dbReference>
<evidence type="ECO:0000256" key="13">
    <source>
        <dbReference type="ARBA" id="ARBA00023136"/>
    </source>
</evidence>
<evidence type="ECO:0000256" key="2">
    <source>
        <dbReference type="ARBA" id="ARBA00004370"/>
    </source>
</evidence>
<dbReference type="GO" id="GO:0004672">
    <property type="term" value="F:protein kinase activity"/>
    <property type="evidence" value="ECO:0007669"/>
    <property type="project" value="InterPro"/>
</dbReference>
<dbReference type="GO" id="GO:0016020">
    <property type="term" value="C:membrane"/>
    <property type="evidence" value="ECO:0007669"/>
    <property type="project" value="UniProtKB-SubCell"/>
</dbReference>
<evidence type="ECO:0000256" key="3">
    <source>
        <dbReference type="ARBA" id="ARBA00008684"/>
    </source>
</evidence>
<feature type="region of interest" description="Disordered" evidence="15">
    <location>
        <begin position="942"/>
        <end position="967"/>
    </location>
</feature>
<feature type="domain" description="Protein kinase" evidence="18">
    <location>
        <begin position="1103"/>
        <end position="1369"/>
    </location>
</feature>
<evidence type="ECO:0000256" key="15">
    <source>
        <dbReference type="SAM" id="MobiDB-lite"/>
    </source>
</evidence>
<dbReference type="Gene3D" id="3.40.50.620">
    <property type="entry name" value="HUPs"/>
    <property type="match status" value="1"/>
</dbReference>
<feature type="chain" id="PRO_5032818795" description="RING-type E3 ubiquitin transferase" evidence="17">
    <location>
        <begin position="23"/>
        <end position="1428"/>
    </location>
</feature>
<comment type="catalytic activity">
    <reaction evidence="1">
        <text>S-ubiquitinyl-[E2 ubiquitin-conjugating enzyme]-L-cysteine + [acceptor protein]-L-lysine = [E2 ubiquitin-conjugating enzyme]-L-cysteine + N(6)-ubiquitinyl-[acceptor protein]-L-lysine.</text>
        <dbReference type="EC" id="2.3.2.27"/>
    </reaction>
</comment>
<evidence type="ECO:0000256" key="10">
    <source>
        <dbReference type="ARBA" id="ARBA00022786"/>
    </source>
</evidence>
<dbReference type="Gene3D" id="3.80.10.10">
    <property type="entry name" value="Ribonuclease Inhibitor"/>
    <property type="match status" value="2"/>
</dbReference>
<evidence type="ECO:0000256" key="12">
    <source>
        <dbReference type="ARBA" id="ARBA00022989"/>
    </source>
</evidence>
<keyword evidence="9" id="KW-0547">Nucleotide-binding</keyword>
<keyword evidence="10" id="KW-0833">Ubl conjugation pathway</keyword>
<evidence type="ECO:0000256" key="9">
    <source>
        <dbReference type="ARBA" id="ARBA00022741"/>
    </source>
</evidence>
<proteinExistence type="inferred from homology"/>
<accession>A0A804J0Y8</accession>
<dbReference type="InterPro" id="IPR001245">
    <property type="entry name" value="Ser-Thr/Tyr_kinase_cat_dom"/>
</dbReference>
<dbReference type="Gene3D" id="3.30.200.20">
    <property type="entry name" value="Phosphorylase Kinase, domain 1"/>
    <property type="match status" value="2"/>
</dbReference>
<dbReference type="FunFam" id="3.30.200.20:FF:000307">
    <property type="entry name" value="pollen receptor-like kinase 1"/>
    <property type="match status" value="1"/>
</dbReference>
<keyword evidence="14" id="KW-0325">Glycoprotein</keyword>
<dbReference type="SUPFAM" id="SSF56112">
    <property type="entry name" value="Protein kinase-like (PK-like)"/>
    <property type="match status" value="2"/>
</dbReference>
<evidence type="ECO:0000313" key="20">
    <source>
        <dbReference type="Proteomes" id="UP000012960"/>
    </source>
</evidence>
<keyword evidence="8" id="KW-0677">Repeat</keyword>
<evidence type="ECO:0000256" key="4">
    <source>
        <dbReference type="ARBA" id="ARBA00012483"/>
    </source>
</evidence>
<dbReference type="Pfam" id="PF08263">
    <property type="entry name" value="LRRNT_2"/>
    <property type="match status" value="1"/>
</dbReference>
<dbReference type="Pfam" id="PF07714">
    <property type="entry name" value="PK_Tyr_Ser-Thr"/>
    <property type="match status" value="2"/>
</dbReference>
<dbReference type="Pfam" id="PF13855">
    <property type="entry name" value="LRR_8"/>
    <property type="match status" value="1"/>
</dbReference>